<evidence type="ECO:0000259" key="4">
    <source>
        <dbReference type="PROSITE" id="PS50956"/>
    </source>
</evidence>
<dbReference type="RefSeq" id="WP_095609995.1">
    <property type="nucleotide sequence ID" value="NZ_NMPM01000011.1"/>
</dbReference>
<dbReference type="PROSITE" id="PS50956">
    <property type="entry name" value="HTH_ASNC_2"/>
    <property type="match status" value="1"/>
</dbReference>
<dbReference type="EMBL" id="NMPM01000011">
    <property type="protein sequence ID" value="PAV26968.1"/>
    <property type="molecule type" value="Genomic_DNA"/>
</dbReference>
<evidence type="ECO:0000313" key="8">
    <source>
        <dbReference type="Proteomes" id="UP000245887"/>
    </source>
</evidence>
<dbReference type="SUPFAM" id="SSF46785">
    <property type="entry name" value="Winged helix' DNA-binding domain"/>
    <property type="match status" value="1"/>
</dbReference>
<dbReference type="Gene3D" id="3.30.70.920">
    <property type="match status" value="1"/>
</dbReference>
<dbReference type="OrthoDB" id="166264at2"/>
<feature type="domain" description="HTH asnC-type" evidence="4">
    <location>
        <begin position="9"/>
        <end position="70"/>
    </location>
</feature>
<dbReference type="InterPro" id="IPR019887">
    <property type="entry name" value="Tscrpt_reg_AsnC/Lrp_C"/>
</dbReference>
<accession>A0A2A2I6G1</accession>
<dbReference type="GO" id="GO:0005829">
    <property type="term" value="C:cytosol"/>
    <property type="evidence" value="ECO:0007669"/>
    <property type="project" value="TreeGrafter"/>
</dbReference>
<dbReference type="Proteomes" id="UP000218332">
    <property type="component" value="Unassembled WGS sequence"/>
</dbReference>
<dbReference type="Proteomes" id="UP000245887">
    <property type="component" value="Unassembled WGS sequence"/>
</dbReference>
<name>A0A2A2I6G1_9GAMM</name>
<reference evidence="5 7" key="1">
    <citation type="submission" date="2017-07" db="EMBL/GenBank/DDBJ databases">
        <title>Tamlnaduibacter salinus (Mi-7) genome sequencing.</title>
        <authorList>
            <person name="Verma A."/>
            <person name="Krishnamurthi S."/>
        </authorList>
    </citation>
    <scope>NUCLEOTIDE SEQUENCE [LARGE SCALE GENOMIC DNA]</scope>
    <source>
        <strain evidence="5 7">Mi-7</strain>
    </source>
</reference>
<evidence type="ECO:0000256" key="2">
    <source>
        <dbReference type="ARBA" id="ARBA00023125"/>
    </source>
</evidence>
<protein>
    <submittedName>
        <fullName evidence="5">AsnC family transcriptional regulator</fullName>
    </submittedName>
</protein>
<keyword evidence="1" id="KW-0805">Transcription regulation</keyword>
<evidence type="ECO:0000313" key="5">
    <source>
        <dbReference type="EMBL" id="PAV26968.1"/>
    </source>
</evidence>
<sequence>MSDKKLVKIDRTDRRILEELQHHGELTNQQLSERVGLSPSPCSRRVRALEDAGIILRRVTVLDHKQLGLSLTAIILIGMDRHTPERFGAFESRVATYPEVQECYLITGQDADYMLKVVVPDMDHYHAFLLNKITRIQGVSGVHSSFVLRRVIDSTALPLGYL</sequence>
<dbReference type="EMBL" id="QEKQ01000002">
    <property type="protein sequence ID" value="PVY78373.1"/>
    <property type="molecule type" value="Genomic_DNA"/>
</dbReference>
<dbReference type="AlphaFoldDB" id="A0A2A2I6G1"/>
<dbReference type="GO" id="GO:0043200">
    <property type="term" value="P:response to amino acid"/>
    <property type="evidence" value="ECO:0007669"/>
    <property type="project" value="TreeGrafter"/>
</dbReference>
<dbReference type="SMART" id="SM00344">
    <property type="entry name" value="HTH_ASNC"/>
    <property type="match status" value="1"/>
</dbReference>
<dbReference type="SUPFAM" id="SSF54909">
    <property type="entry name" value="Dimeric alpha+beta barrel"/>
    <property type="match status" value="1"/>
</dbReference>
<dbReference type="CDD" id="cd00090">
    <property type="entry name" value="HTH_ARSR"/>
    <property type="match status" value="1"/>
</dbReference>
<dbReference type="GO" id="GO:0006355">
    <property type="term" value="P:regulation of DNA-templated transcription"/>
    <property type="evidence" value="ECO:0007669"/>
    <property type="project" value="UniProtKB-ARBA"/>
</dbReference>
<dbReference type="Pfam" id="PF01037">
    <property type="entry name" value="AsnC_trans_reg"/>
    <property type="match status" value="1"/>
</dbReference>
<dbReference type="PROSITE" id="PS00519">
    <property type="entry name" value="HTH_ASNC_1"/>
    <property type="match status" value="1"/>
</dbReference>
<keyword evidence="2" id="KW-0238">DNA-binding</keyword>
<keyword evidence="3" id="KW-0804">Transcription</keyword>
<organism evidence="5 7">
    <name type="scientific">Tamilnaduibacter salinus</name>
    <dbReference type="NCBI Taxonomy" id="1484056"/>
    <lineage>
        <taxon>Bacteria</taxon>
        <taxon>Pseudomonadati</taxon>
        <taxon>Pseudomonadota</taxon>
        <taxon>Gammaproteobacteria</taxon>
        <taxon>Pseudomonadales</taxon>
        <taxon>Marinobacteraceae</taxon>
        <taxon>Tamilnaduibacter</taxon>
    </lineage>
</organism>
<gene>
    <name evidence="6" type="ORF">C8D92_102418</name>
    <name evidence="5" type="ORF">CF392_03020</name>
</gene>
<evidence type="ECO:0000313" key="7">
    <source>
        <dbReference type="Proteomes" id="UP000218332"/>
    </source>
</evidence>
<evidence type="ECO:0000256" key="3">
    <source>
        <dbReference type="ARBA" id="ARBA00023163"/>
    </source>
</evidence>
<reference evidence="6 8" key="2">
    <citation type="submission" date="2018-04" db="EMBL/GenBank/DDBJ databases">
        <title>Genomic Encyclopedia of Type Strains, Phase IV (KMG-IV): sequencing the most valuable type-strain genomes for metagenomic binning, comparative biology and taxonomic classification.</title>
        <authorList>
            <person name="Goeker M."/>
        </authorList>
    </citation>
    <scope>NUCLEOTIDE SEQUENCE [LARGE SCALE GENOMIC DNA]</scope>
    <source>
        <strain evidence="6 8">DSM 28688</strain>
    </source>
</reference>
<dbReference type="InterPro" id="IPR011991">
    <property type="entry name" value="ArsR-like_HTH"/>
</dbReference>
<dbReference type="InterPro" id="IPR036388">
    <property type="entry name" value="WH-like_DNA-bd_sf"/>
</dbReference>
<dbReference type="InterPro" id="IPR019885">
    <property type="entry name" value="Tscrpt_reg_HTH_AsnC-type_CS"/>
</dbReference>
<dbReference type="PRINTS" id="PR00033">
    <property type="entry name" value="HTHASNC"/>
</dbReference>
<dbReference type="InterPro" id="IPR000485">
    <property type="entry name" value="AsnC-type_HTH_dom"/>
</dbReference>
<evidence type="ECO:0000256" key="1">
    <source>
        <dbReference type="ARBA" id="ARBA00023015"/>
    </source>
</evidence>
<dbReference type="Gene3D" id="1.10.10.10">
    <property type="entry name" value="Winged helix-like DNA-binding domain superfamily/Winged helix DNA-binding domain"/>
    <property type="match status" value="1"/>
</dbReference>
<dbReference type="InterPro" id="IPR036390">
    <property type="entry name" value="WH_DNA-bd_sf"/>
</dbReference>
<dbReference type="InterPro" id="IPR011008">
    <property type="entry name" value="Dimeric_a/b-barrel"/>
</dbReference>
<evidence type="ECO:0000313" key="6">
    <source>
        <dbReference type="EMBL" id="PVY78373.1"/>
    </source>
</evidence>
<proteinExistence type="predicted"/>
<dbReference type="Pfam" id="PF13412">
    <property type="entry name" value="HTH_24"/>
    <property type="match status" value="1"/>
</dbReference>
<keyword evidence="7" id="KW-1185">Reference proteome</keyword>
<dbReference type="InterPro" id="IPR019888">
    <property type="entry name" value="Tscrpt_reg_AsnC-like"/>
</dbReference>
<comment type="caution">
    <text evidence="5">The sequence shown here is derived from an EMBL/GenBank/DDBJ whole genome shotgun (WGS) entry which is preliminary data.</text>
</comment>
<dbReference type="PANTHER" id="PTHR30154:SF34">
    <property type="entry name" value="TRANSCRIPTIONAL REGULATOR AZLB"/>
    <property type="match status" value="1"/>
</dbReference>
<dbReference type="PANTHER" id="PTHR30154">
    <property type="entry name" value="LEUCINE-RESPONSIVE REGULATORY PROTEIN"/>
    <property type="match status" value="1"/>
</dbReference>
<dbReference type="GO" id="GO:0043565">
    <property type="term" value="F:sequence-specific DNA binding"/>
    <property type="evidence" value="ECO:0007669"/>
    <property type="project" value="InterPro"/>
</dbReference>